<feature type="domain" description="ABC3 transporter permease C-terminal" evidence="9">
    <location>
        <begin position="233"/>
        <end position="353"/>
    </location>
</feature>
<evidence type="ECO:0000313" key="11">
    <source>
        <dbReference type="Proteomes" id="UP001151002"/>
    </source>
</evidence>
<proteinExistence type="inferred from homology"/>
<organism evidence="10 11">
    <name type="scientific">Paractinoplanes pyxinae</name>
    <dbReference type="NCBI Taxonomy" id="2997416"/>
    <lineage>
        <taxon>Bacteria</taxon>
        <taxon>Bacillati</taxon>
        <taxon>Actinomycetota</taxon>
        <taxon>Actinomycetes</taxon>
        <taxon>Micromonosporales</taxon>
        <taxon>Micromonosporaceae</taxon>
        <taxon>Paractinoplanes</taxon>
    </lineage>
</organism>
<keyword evidence="3 8" id="KW-0812">Transmembrane</keyword>
<feature type="transmembrane region" description="Helical" evidence="8">
    <location>
        <begin position="403"/>
        <end position="429"/>
    </location>
</feature>
<comment type="subcellular location">
    <subcellularLocation>
        <location evidence="1">Cell membrane</location>
        <topology evidence="1">Multi-pass membrane protein</topology>
    </subcellularLocation>
</comment>
<gene>
    <name evidence="10" type="ORF">OWR29_19925</name>
</gene>
<feature type="transmembrane region" description="Helical" evidence="8">
    <location>
        <begin position="450"/>
        <end position="470"/>
    </location>
</feature>
<keyword evidence="11" id="KW-1185">Reference proteome</keyword>
<dbReference type="InterPro" id="IPR050250">
    <property type="entry name" value="Macrolide_Exporter_MacB"/>
</dbReference>
<evidence type="ECO:0000256" key="4">
    <source>
        <dbReference type="ARBA" id="ARBA00022989"/>
    </source>
</evidence>
<dbReference type="RefSeq" id="WP_267564418.1">
    <property type="nucleotide sequence ID" value="NZ_JAPNTZ010000006.1"/>
</dbReference>
<dbReference type="Proteomes" id="UP001151002">
    <property type="component" value="Unassembled WGS sequence"/>
</dbReference>
<dbReference type="PANTHER" id="PTHR30572:SF4">
    <property type="entry name" value="ABC TRANSPORTER PERMEASE YTRF"/>
    <property type="match status" value="1"/>
</dbReference>
<evidence type="ECO:0000256" key="3">
    <source>
        <dbReference type="ARBA" id="ARBA00022692"/>
    </source>
</evidence>
<protein>
    <submittedName>
        <fullName evidence="10">FtsX-like permease family protein</fullName>
    </submittedName>
</protein>
<accession>A0ABT4B1A1</accession>
<evidence type="ECO:0000259" key="9">
    <source>
        <dbReference type="Pfam" id="PF02687"/>
    </source>
</evidence>
<sequence length="815" mass="82464">MLRRDRLGSFIAVLVGATVVTLTLTLLASAVPQRPDRFAAVTVAVQNPDVTTPADPFPESRPWSTAEATALATRLAAVLGVEAAVADRSFYAQPVIGGRPVAEIQQGHGWASAVLASDRLIAGRPAATGHEVVLGAGAGIPVGGSVTVLTATGPATWEVTGLIDAARLYVADTEAARLAPGVRVIGLTGEPNPEAVRAVADGATVLHGDGLGRLEPRSDARDRWIGLQVLTAMVALSVFSSAFVIASTLALSVNQRRREIGLLRAVGATPRQVRLIVLREAGVTGLWGGASGAVLGLLLAPLVAGVLVDAGFQPESFRVGVRIWPVLAGVVMGPLVAVAGGLLAARRAAHVHPIEALRRAEVETRPMTRARWVVGLVFAAGGVAAGAATVVTDDLSALGTYALLGAMALIVSAAVLAPAVVPLVVGLILRPAGGALGTVIRESALAGSRRTASTAAPVLLTVAFSVFIAGNVQTAEKAYAERRAEATATREVIVPDGTPGLSDAAAPTGELRTSVYIGKTVMTAAGSPSGPDDGSVVLGESRAREFGVAEGAVITVTFADGARVPLRVSAVEPDRSASTGMQLAREVVRRHDPSALAPAMPLPAETTAAGKAAARPSAAETAEAQPSAPGTAAARPTAAGTAAARPSAPGTAAARSSVAASVGGRVVDVATYAREADAEEDRQVWIFTLLLIGISVGYGALAVANTLAMATARRANDYRLLRLAGATRRQVLLAVAGESALAVVVGSVLGIAAAVFALRGATAGFRAQTGTSVGLTVPWPVLIAAVGTCFVLAVIAATLPARAHLNAANPLRERA</sequence>
<dbReference type="EMBL" id="JAPNTZ010000006">
    <property type="protein sequence ID" value="MCY1140274.1"/>
    <property type="molecule type" value="Genomic_DNA"/>
</dbReference>
<evidence type="ECO:0000313" key="10">
    <source>
        <dbReference type="EMBL" id="MCY1140274.1"/>
    </source>
</evidence>
<feature type="transmembrane region" description="Helical" evidence="8">
    <location>
        <begin position="777"/>
        <end position="799"/>
    </location>
</feature>
<comment type="similarity">
    <text evidence="6">Belongs to the ABC-4 integral membrane protein family.</text>
</comment>
<name>A0ABT4B1A1_9ACTN</name>
<keyword evidence="4 8" id="KW-1133">Transmembrane helix</keyword>
<evidence type="ECO:0000256" key="2">
    <source>
        <dbReference type="ARBA" id="ARBA00022475"/>
    </source>
</evidence>
<feature type="transmembrane region" description="Helical" evidence="8">
    <location>
        <begin position="370"/>
        <end position="391"/>
    </location>
</feature>
<evidence type="ECO:0000256" key="1">
    <source>
        <dbReference type="ARBA" id="ARBA00004651"/>
    </source>
</evidence>
<reference evidence="10" key="1">
    <citation type="submission" date="2022-11" db="EMBL/GenBank/DDBJ databases">
        <authorList>
            <person name="Somphong A."/>
            <person name="Phongsopitanun W."/>
        </authorList>
    </citation>
    <scope>NUCLEOTIDE SEQUENCE</scope>
    <source>
        <strain evidence="10">Pm04-4</strain>
    </source>
</reference>
<feature type="domain" description="ABC3 transporter permease C-terminal" evidence="9">
    <location>
        <begin position="691"/>
        <end position="803"/>
    </location>
</feature>
<feature type="transmembrane region" description="Helical" evidence="8">
    <location>
        <begin position="731"/>
        <end position="757"/>
    </location>
</feature>
<dbReference type="InterPro" id="IPR003838">
    <property type="entry name" value="ABC3_permease_C"/>
</dbReference>
<feature type="transmembrane region" description="Helical" evidence="8">
    <location>
        <begin position="281"/>
        <end position="303"/>
    </location>
</feature>
<keyword evidence="2" id="KW-1003">Cell membrane</keyword>
<dbReference type="PANTHER" id="PTHR30572">
    <property type="entry name" value="MEMBRANE COMPONENT OF TRANSPORTER-RELATED"/>
    <property type="match status" value="1"/>
</dbReference>
<feature type="transmembrane region" description="Helical" evidence="8">
    <location>
        <begin position="684"/>
        <end position="710"/>
    </location>
</feature>
<keyword evidence="5 8" id="KW-0472">Membrane</keyword>
<dbReference type="Pfam" id="PF02687">
    <property type="entry name" value="FtsX"/>
    <property type="match status" value="2"/>
</dbReference>
<evidence type="ECO:0000256" key="7">
    <source>
        <dbReference type="SAM" id="MobiDB-lite"/>
    </source>
</evidence>
<evidence type="ECO:0000256" key="8">
    <source>
        <dbReference type="SAM" id="Phobius"/>
    </source>
</evidence>
<feature type="region of interest" description="Disordered" evidence="7">
    <location>
        <begin position="606"/>
        <end position="648"/>
    </location>
</feature>
<comment type="caution">
    <text evidence="10">The sequence shown here is derived from an EMBL/GenBank/DDBJ whole genome shotgun (WGS) entry which is preliminary data.</text>
</comment>
<feature type="transmembrane region" description="Helical" evidence="8">
    <location>
        <begin position="224"/>
        <end position="251"/>
    </location>
</feature>
<evidence type="ECO:0000256" key="6">
    <source>
        <dbReference type="ARBA" id="ARBA00038076"/>
    </source>
</evidence>
<evidence type="ECO:0000256" key="5">
    <source>
        <dbReference type="ARBA" id="ARBA00023136"/>
    </source>
</evidence>
<feature type="transmembrane region" description="Helical" evidence="8">
    <location>
        <begin position="323"/>
        <end position="349"/>
    </location>
</feature>